<dbReference type="eggNOG" id="ENOG5033A46">
    <property type="taxonomic scope" value="Bacteria"/>
</dbReference>
<keyword evidence="1" id="KW-0812">Transmembrane</keyword>
<organism evidence="3 4">
    <name type="scientific">Clostridium cellulovorans (strain ATCC 35296 / DSM 3052 / OCM 3 / 743B)</name>
    <dbReference type="NCBI Taxonomy" id="573061"/>
    <lineage>
        <taxon>Bacteria</taxon>
        <taxon>Bacillati</taxon>
        <taxon>Bacillota</taxon>
        <taxon>Clostridia</taxon>
        <taxon>Eubacteriales</taxon>
        <taxon>Clostridiaceae</taxon>
        <taxon>Clostridium</taxon>
    </lineage>
</organism>
<protein>
    <recommendedName>
        <fullName evidence="2">DUF4190 domain-containing protein</fullName>
    </recommendedName>
</protein>
<feature type="transmembrane region" description="Helical" evidence="1">
    <location>
        <begin position="16"/>
        <end position="49"/>
    </location>
</feature>
<dbReference type="Proteomes" id="UP000002730">
    <property type="component" value="Chromosome"/>
</dbReference>
<reference evidence="3 4" key="1">
    <citation type="submission" date="2010-08" db="EMBL/GenBank/DDBJ databases">
        <title>Complete sequence of Clostridium cellulovorans 743B.</title>
        <authorList>
            <consortium name="US DOE Joint Genome Institute"/>
            <person name="Lucas S."/>
            <person name="Copeland A."/>
            <person name="Lapidus A."/>
            <person name="Cheng J.-F."/>
            <person name="Bruce D."/>
            <person name="Goodwin L."/>
            <person name="Pitluck S."/>
            <person name="Chertkov O."/>
            <person name="Detter J.C."/>
            <person name="Han C."/>
            <person name="Tapia R."/>
            <person name="Land M."/>
            <person name="Hauser L."/>
            <person name="Chang Y.-J."/>
            <person name="Jeffries C."/>
            <person name="Kyrpides N."/>
            <person name="Ivanova N."/>
            <person name="Mikhailova N."/>
            <person name="Hemme C.L."/>
            <person name="Woyke T."/>
        </authorList>
    </citation>
    <scope>NUCLEOTIDE SEQUENCE [LARGE SCALE GENOMIC DNA]</scope>
    <source>
        <strain evidence="4">ATCC 35296 / DSM 3052 / OCM 3 / 743B</strain>
    </source>
</reference>
<evidence type="ECO:0000313" key="3">
    <source>
        <dbReference type="EMBL" id="ADL52762.1"/>
    </source>
</evidence>
<name>D9STM8_CLOC7</name>
<sequence length="96" mass="9975">MSEFNQNGYQNESKGLAIASMILGIVSVVTSCLWFVAGPCGLIGLILGIVSKVKKQGGSGFSTAGIILSVIGLIICLVLLILGAAFLSAYSDQFNY</sequence>
<dbReference type="Pfam" id="PF13828">
    <property type="entry name" value="DUF4190"/>
    <property type="match status" value="1"/>
</dbReference>
<dbReference type="AlphaFoldDB" id="D9STM8"/>
<evidence type="ECO:0000256" key="1">
    <source>
        <dbReference type="SAM" id="Phobius"/>
    </source>
</evidence>
<dbReference type="InterPro" id="IPR025241">
    <property type="entry name" value="DUF4190"/>
</dbReference>
<dbReference type="HOGENOM" id="CLU_183598_0_0_9"/>
<dbReference type="RefSeq" id="WP_010075857.1">
    <property type="nucleotide sequence ID" value="NC_014393.1"/>
</dbReference>
<dbReference type="EMBL" id="CP002160">
    <property type="protein sequence ID" value="ADL52762.1"/>
    <property type="molecule type" value="Genomic_DNA"/>
</dbReference>
<dbReference type="KEGG" id="ccb:Clocel_3072"/>
<keyword evidence="4" id="KW-1185">Reference proteome</keyword>
<keyword evidence="1" id="KW-1133">Transmembrane helix</keyword>
<gene>
    <name evidence="3" type="ordered locus">Clocel_3072</name>
</gene>
<keyword evidence="1" id="KW-0472">Membrane</keyword>
<accession>D9STM8</accession>
<proteinExistence type="predicted"/>
<feature type="domain" description="DUF4190" evidence="2">
    <location>
        <begin position="16"/>
        <end position="78"/>
    </location>
</feature>
<feature type="transmembrane region" description="Helical" evidence="1">
    <location>
        <begin position="61"/>
        <end position="90"/>
    </location>
</feature>
<evidence type="ECO:0000313" key="4">
    <source>
        <dbReference type="Proteomes" id="UP000002730"/>
    </source>
</evidence>
<evidence type="ECO:0000259" key="2">
    <source>
        <dbReference type="Pfam" id="PF13828"/>
    </source>
</evidence>